<gene>
    <name evidence="2" type="ORF">CPT_Seuss11</name>
</gene>
<dbReference type="EMBL" id="KT001914">
    <property type="protein sequence ID" value="AKU43537.1"/>
    <property type="molecule type" value="Genomic_DNA"/>
</dbReference>
<keyword evidence="3" id="KW-1185">Reference proteome</keyword>
<accession>A0A0K1LLZ5</accession>
<organism evidence="2 3">
    <name type="scientific">Caulobacter phage Seuss</name>
    <dbReference type="NCBI Taxonomy" id="1675601"/>
    <lineage>
        <taxon>Viruses</taxon>
        <taxon>Duplodnaviria</taxon>
        <taxon>Heunggongvirae</taxon>
        <taxon>Uroviricota</taxon>
        <taxon>Caudoviricetes</taxon>
        <taxon>Seussvirus</taxon>
        <taxon>Seussvirus seuss</taxon>
    </lineage>
</organism>
<protein>
    <submittedName>
        <fullName evidence="2">Uncharacterized protein</fullName>
    </submittedName>
</protein>
<reference evidence="2 3" key="1">
    <citation type="journal article" date="2015" name="Genome Announc.">
        <title>Complete Genome Sequence of Caulobacter crescentus Siphophage Seuss.</title>
        <authorList>
            <person name="Sloan J.M."/>
            <person name="Keene J.L."/>
            <person name="Cahill J.L."/>
            <person name="Rasche E.S."/>
            <person name="Kuty Everett G.F."/>
        </authorList>
    </citation>
    <scope>NUCLEOTIDE SEQUENCE [LARGE SCALE GENOMIC DNA]</scope>
</reference>
<sequence length="385" mass="40552">MKQIEKTGRVLIQLRKAYGPDADLSALAVFETTLVNTKPLRKTGGIFKGARLAASLMAEITNAVNAESIPIQLQHDTSTQPFGRLFAAAMHGLEEVRALFAVDQKANPEIVQKIDSGTLDQVSVGMINKQLLCNACGFDYMSPKAYEARWALECDKEHKLGENGNHVVVTGLDQLFETSLVGHGAVRGARIVGPSESIFRDNPKLAASAAEHGGFGALYLTATVEDENMDLAQINAQLTTQLTTATSAQAVAETKLTAATEQVTQLTGQVTQLTTERNEALSAKTTAETALTGVTAERDAANAAVSTALTALTAEATAVLTACGKSTDEIALALKDKDCAAVLSILQENRAQFAAVIPAGGRSQAADTKPNAPARPAGSSFTTRR</sequence>
<dbReference type="Proteomes" id="UP000221339">
    <property type="component" value="Segment"/>
</dbReference>
<proteinExistence type="predicted"/>
<feature type="region of interest" description="Disordered" evidence="1">
    <location>
        <begin position="361"/>
        <end position="385"/>
    </location>
</feature>
<evidence type="ECO:0000256" key="1">
    <source>
        <dbReference type="SAM" id="MobiDB-lite"/>
    </source>
</evidence>
<evidence type="ECO:0000313" key="3">
    <source>
        <dbReference type="Proteomes" id="UP000221339"/>
    </source>
</evidence>
<evidence type="ECO:0000313" key="2">
    <source>
        <dbReference type="EMBL" id="AKU43537.1"/>
    </source>
</evidence>
<name>A0A0K1LLZ5_9CAUD</name>